<keyword evidence="4" id="KW-0560">Oxidoreductase</keyword>
<dbReference type="Gene3D" id="3.20.20.70">
    <property type="entry name" value="Aldolase class I"/>
    <property type="match status" value="2"/>
</dbReference>
<dbReference type="OrthoDB" id="4251012at2759"/>
<dbReference type="GO" id="GO:0006633">
    <property type="term" value="P:fatty acid biosynthetic process"/>
    <property type="evidence" value="ECO:0007669"/>
    <property type="project" value="InterPro"/>
</dbReference>
<dbReference type="GO" id="GO:0005835">
    <property type="term" value="C:fatty acid synthase complex"/>
    <property type="evidence" value="ECO:0007669"/>
    <property type="project" value="InterPro"/>
</dbReference>
<dbReference type="InterPro" id="IPR003965">
    <property type="entry name" value="Fatty_acid_synthase"/>
</dbReference>
<dbReference type="Gene3D" id="3.40.366.10">
    <property type="entry name" value="Malonyl-Coenzyme A Acyl Carrier Protein, domain 2"/>
    <property type="match status" value="2"/>
</dbReference>
<dbReference type="EMBL" id="JH711801">
    <property type="protein sequence ID" value="EIW51495.1"/>
    <property type="molecule type" value="Genomic_DNA"/>
</dbReference>
<feature type="domain" description="Starter acyltransferase (SAT)" evidence="6">
    <location>
        <begin position="149"/>
        <end position="331"/>
    </location>
</feature>
<evidence type="ECO:0000256" key="3">
    <source>
        <dbReference type="ARBA" id="ARBA00022857"/>
    </source>
</evidence>
<sequence length="1177" mass="128707">MLLRQSNGVRCSGPKCKHHLRLLPPRLVPPESSRLVPPTPAVKIALPPACLSARPPAPKLQVTTTTTVVGRAPFGVTNQAHGVESAHVRSTIAQFVSSTGKAEAWVGVHVHDDTKQGRLSIPQVSAIPYGPSSALLSAVKRRDASVYALFGGQGTNEVYFDELQTLYDIYKPYVSQFLTNVTRDILIPLVEESEEDTYYTHGLDVISWLTGASPRPPVSYLATIPISFPLIGLTQLTQYLVVCRVTQSTPGDLLSRLQGSTGHSQGLVSALCIAASMTSESFFENALKALKWLFYSGLRGQKAFPVLALEPTIVQDSVEGSEGAPSPMFVCVVTSPSRALYGLVTHLRKVRAPSGLDQSKTPFSQRKPVFSVRFLVVGVPYHSKYLADVADEVMDGLEGKELWSKEDLAIPVYHTENGSDLRSSKATDFPETATHAVDFGPGGLSGIGPLTSRNLEGRCVRVVIVGDRSKGPAELYDAQNIKTEQWWAKKFSPSGEDQIDMPFSRLLGKPPIMVARMTPTTVKAGFVSAVLDAGYHVELAGGGHYRAAALREKVAEIQSKTHAGVGITLIALFINPRQFGFQFLLWQEMHREGLPIEGFCVAAAGIPSTEKAAEIIDALRAAGIKHVLFKPGSVDGICQVVNIAAANPDFPIIMQWTGGRAGGHHSCEDFHQPILSTYGSIRQHSNLLLVGGSGFGGADDVWPYLTGDWSVEAFGAQPMPFDGFLFASRVMVAKEAHTSSSVKDLIVAASGVDDSKWEGTYSKKTGGILTVRSELGEPIREIATRAVKLWKEFDDTIFKLPKEKRTTWLNEHRAEVIAELNKDFAKPWFGWKDDSVVEDIADMTYEEVVLRMVRLIAGSTRRSGTRNLTGDWLRHVEECFAGINGGQKPSILQSYTSLDRPQAFIEKFFKTYPAATEQLLASEDKAYFLAILQRPSQKPAPSSPSSMQALRSGSRRYDSLWAAEDIDAVFDQDPQRVCILQGPVAVKHAKVKDEPIKEMLGNITSIFIDKLVDRFYAGDKSKIPTAEYLAPAPRALPAVIASAVAGNTATYVMGQSTPETLVRLETLVGPKLSWARALLTSTTIVQGTAYVDNHMRRLFAPHWSRRSARVPLHVVYKPAMGYVPIHKVADDCHTRIKAFYGDDEVLPEVDLRNRNSDFDLNLYAGHAVADTARAHDL</sequence>
<dbReference type="RefSeq" id="XP_008045618.1">
    <property type="nucleotide sequence ID" value="XM_008047427.1"/>
</dbReference>
<organism evidence="8 9">
    <name type="scientific">Trametes versicolor (strain FP-101664)</name>
    <name type="common">White-rot fungus</name>
    <name type="synonym">Coriolus versicolor</name>
    <dbReference type="NCBI Taxonomy" id="717944"/>
    <lineage>
        <taxon>Eukaryota</taxon>
        <taxon>Fungi</taxon>
        <taxon>Dikarya</taxon>
        <taxon>Basidiomycota</taxon>
        <taxon>Agaricomycotina</taxon>
        <taxon>Agaricomycetes</taxon>
        <taxon>Polyporales</taxon>
        <taxon>Polyporaceae</taxon>
        <taxon>Trametes</taxon>
    </lineage>
</organism>
<dbReference type="PANTHER" id="PTHR10982">
    <property type="entry name" value="MALONYL COA-ACYL CARRIER PROTEIN TRANSACYLASE"/>
    <property type="match status" value="1"/>
</dbReference>
<dbReference type="InterPro" id="IPR032088">
    <property type="entry name" value="SAT"/>
</dbReference>
<dbReference type="Gene3D" id="6.20.240.10">
    <property type="match status" value="1"/>
</dbReference>
<dbReference type="OMA" id="MYVAHEK"/>
<keyword evidence="9" id="KW-1185">Reference proteome</keyword>
<dbReference type="Pfam" id="PF16073">
    <property type="entry name" value="SAT"/>
    <property type="match status" value="1"/>
</dbReference>
<dbReference type="InterPro" id="IPR040883">
    <property type="entry name" value="FAS_meander"/>
</dbReference>
<dbReference type="PANTHER" id="PTHR10982:SF21">
    <property type="entry name" value="FATTY ACID SYNTHASE SUBUNIT BETA"/>
    <property type="match status" value="1"/>
</dbReference>
<protein>
    <submittedName>
        <fullName evidence="8">Uncharacterized protein</fullName>
    </submittedName>
</protein>
<evidence type="ECO:0000313" key="9">
    <source>
        <dbReference type="Proteomes" id="UP000054317"/>
    </source>
</evidence>
<evidence type="ECO:0000256" key="4">
    <source>
        <dbReference type="ARBA" id="ARBA00023002"/>
    </source>
</evidence>
<dbReference type="Pfam" id="PF08354">
    <property type="entry name" value="Fas1-AflB-like_hel"/>
    <property type="match status" value="1"/>
</dbReference>
<dbReference type="GO" id="GO:0004312">
    <property type="term" value="F:fatty acid synthase activity"/>
    <property type="evidence" value="ECO:0007669"/>
    <property type="project" value="InterPro"/>
</dbReference>
<dbReference type="InterPro" id="IPR013785">
    <property type="entry name" value="Aldolase_TIM"/>
</dbReference>
<dbReference type="GO" id="GO:0019171">
    <property type="term" value="F:(3R)-hydroxyacyl-[acyl-carrier-protein] dehydratase activity"/>
    <property type="evidence" value="ECO:0007669"/>
    <property type="project" value="InterPro"/>
</dbReference>
<evidence type="ECO:0000259" key="5">
    <source>
        <dbReference type="Pfam" id="PF08354"/>
    </source>
</evidence>
<dbReference type="GO" id="GO:0016787">
    <property type="term" value="F:hydrolase activity"/>
    <property type="evidence" value="ECO:0007669"/>
    <property type="project" value="UniProtKB-KW"/>
</dbReference>
<dbReference type="Gene3D" id="1.20.930.70">
    <property type="match status" value="1"/>
</dbReference>
<dbReference type="AlphaFoldDB" id="R7S7A9"/>
<proteinExistence type="predicted"/>
<feature type="domain" description="Fatty acid synthase beta subunit AflB /Fas1-like central" evidence="5">
    <location>
        <begin position="651"/>
        <end position="1000"/>
    </location>
</feature>
<dbReference type="FunFam" id="3.20.20.70:FF:000078">
    <property type="entry name" value="Fatty acid synthase beta subunit dehydratase"/>
    <property type="match status" value="1"/>
</dbReference>
<evidence type="ECO:0000256" key="2">
    <source>
        <dbReference type="ARBA" id="ARBA00022801"/>
    </source>
</evidence>
<accession>R7S7A9</accession>
<keyword evidence="3" id="KW-0521">NADP</keyword>
<dbReference type="FunFam" id="3.40.366.10:FF:000006">
    <property type="entry name" value="Fatty acid synthase beta subunit dehydratase"/>
    <property type="match status" value="1"/>
</dbReference>
<evidence type="ECO:0000313" key="8">
    <source>
        <dbReference type="EMBL" id="EIW51495.1"/>
    </source>
</evidence>
<gene>
    <name evidence="8" type="ORF">TRAVEDRAFT_41081</name>
</gene>
<feature type="domain" description="Fatty acid synthase meander beta sheet" evidence="7">
    <location>
        <begin position="1058"/>
        <end position="1102"/>
    </location>
</feature>
<evidence type="ECO:0000259" key="7">
    <source>
        <dbReference type="Pfam" id="PF17951"/>
    </source>
</evidence>
<dbReference type="Gene3D" id="3.30.1120.100">
    <property type="match status" value="1"/>
</dbReference>
<keyword evidence="1" id="KW-0808">Transferase</keyword>
<dbReference type="InterPro" id="IPR013565">
    <property type="entry name" value="Fas1/AflB-like_central"/>
</dbReference>
<evidence type="ECO:0000256" key="1">
    <source>
        <dbReference type="ARBA" id="ARBA00022679"/>
    </source>
</evidence>
<dbReference type="KEGG" id="tvs:TRAVEDRAFT_41081"/>
<reference evidence="9" key="1">
    <citation type="journal article" date="2012" name="Science">
        <title>The Paleozoic origin of enzymatic lignin decomposition reconstructed from 31 fungal genomes.</title>
        <authorList>
            <person name="Floudas D."/>
            <person name="Binder M."/>
            <person name="Riley R."/>
            <person name="Barry K."/>
            <person name="Blanchette R.A."/>
            <person name="Henrissat B."/>
            <person name="Martinez A.T."/>
            <person name="Otillar R."/>
            <person name="Spatafora J.W."/>
            <person name="Yadav J.S."/>
            <person name="Aerts A."/>
            <person name="Benoit I."/>
            <person name="Boyd A."/>
            <person name="Carlson A."/>
            <person name="Copeland A."/>
            <person name="Coutinho P.M."/>
            <person name="de Vries R.P."/>
            <person name="Ferreira P."/>
            <person name="Findley K."/>
            <person name="Foster B."/>
            <person name="Gaskell J."/>
            <person name="Glotzer D."/>
            <person name="Gorecki P."/>
            <person name="Heitman J."/>
            <person name="Hesse C."/>
            <person name="Hori C."/>
            <person name="Igarashi K."/>
            <person name="Jurgens J.A."/>
            <person name="Kallen N."/>
            <person name="Kersten P."/>
            <person name="Kohler A."/>
            <person name="Kuees U."/>
            <person name="Kumar T.K.A."/>
            <person name="Kuo A."/>
            <person name="LaButti K."/>
            <person name="Larrondo L.F."/>
            <person name="Lindquist E."/>
            <person name="Ling A."/>
            <person name="Lombard V."/>
            <person name="Lucas S."/>
            <person name="Lundell T."/>
            <person name="Martin R."/>
            <person name="McLaughlin D.J."/>
            <person name="Morgenstern I."/>
            <person name="Morin E."/>
            <person name="Murat C."/>
            <person name="Nagy L.G."/>
            <person name="Nolan M."/>
            <person name="Ohm R.A."/>
            <person name="Patyshakuliyeva A."/>
            <person name="Rokas A."/>
            <person name="Ruiz-Duenas F.J."/>
            <person name="Sabat G."/>
            <person name="Salamov A."/>
            <person name="Samejima M."/>
            <person name="Schmutz J."/>
            <person name="Slot J.C."/>
            <person name="St John F."/>
            <person name="Stenlid J."/>
            <person name="Sun H."/>
            <person name="Sun S."/>
            <person name="Syed K."/>
            <person name="Tsang A."/>
            <person name="Wiebenga A."/>
            <person name="Young D."/>
            <person name="Pisabarro A."/>
            <person name="Eastwood D.C."/>
            <person name="Martin F."/>
            <person name="Cullen D."/>
            <person name="Grigoriev I.V."/>
            <person name="Hibbett D.S."/>
        </authorList>
    </citation>
    <scope>NUCLEOTIDE SEQUENCE [LARGE SCALE GENOMIC DNA]</scope>
    <source>
        <strain evidence="9">FP-101664</strain>
    </source>
</reference>
<dbReference type="Pfam" id="PF17951">
    <property type="entry name" value="FAS_meander"/>
    <property type="match status" value="1"/>
</dbReference>
<name>R7S7A9_TRAVS</name>
<dbReference type="PRINTS" id="PR01483">
    <property type="entry name" value="FASYNTHASE"/>
</dbReference>
<keyword evidence="2" id="KW-0378">Hydrolase</keyword>
<dbReference type="InterPro" id="IPR016035">
    <property type="entry name" value="Acyl_Trfase/lysoPLipase"/>
</dbReference>
<dbReference type="InterPro" id="IPR050830">
    <property type="entry name" value="Fungal_FAS"/>
</dbReference>
<evidence type="ECO:0000259" key="6">
    <source>
        <dbReference type="Pfam" id="PF16073"/>
    </source>
</evidence>
<dbReference type="InterPro" id="IPR001227">
    <property type="entry name" value="Ac_transferase_dom_sf"/>
</dbReference>
<dbReference type="SUPFAM" id="SSF51412">
    <property type="entry name" value="Inosine monophosphate dehydrogenase (IMPDH)"/>
    <property type="match status" value="1"/>
</dbReference>
<dbReference type="GO" id="GO:0004318">
    <property type="term" value="F:enoyl-[acyl-carrier-protein] reductase (NADH) activity"/>
    <property type="evidence" value="ECO:0007669"/>
    <property type="project" value="InterPro"/>
</dbReference>
<dbReference type="SUPFAM" id="SSF52151">
    <property type="entry name" value="FabD/lysophospholipase-like"/>
    <property type="match status" value="1"/>
</dbReference>
<dbReference type="Proteomes" id="UP000054317">
    <property type="component" value="Unassembled WGS sequence"/>
</dbReference>
<dbReference type="GeneID" id="19414362"/>